<dbReference type="InterPro" id="IPR005097">
    <property type="entry name" value="Sacchrp_dh_NADP-bd"/>
</dbReference>
<keyword evidence="4" id="KW-1185">Reference proteome</keyword>
<dbReference type="GO" id="GO:0005886">
    <property type="term" value="C:plasma membrane"/>
    <property type="evidence" value="ECO:0007669"/>
    <property type="project" value="TreeGrafter"/>
</dbReference>
<dbReference type="Gene3D" id="3.40.50.720">
    <property type="entry name" value="NAD(P)-binding Rossmann-like Domain"/>
    <property type="match status" value="1"/>
</dbReference>
<name>B8KSZ9_9GAMM</name>
<feature type="region of interest" description="Disordered" evidence="1">
    <location>
        <begin position="206"/>
        <end position="228"/>
    </location>
</feature>
<proteinExistence type="predicted"/>
<reference evidence="4" key="1">
    <citation type="journal article" date="2013" name="BMC Microbiol.">
        <title>Taxonomy and evolution of bacteriochlorophyll a-containing members of the OM60/NOR5 clade of marine gammaproteobacteria: description of Luminiphilus syltensis gen. nov., sp. nov., reclassification of Haliea rubra as Pseudohaliea rubra gen. nov., comb. nov., and emendation of Chromatocurvus halotolerans.</title>
        <authorList>
            <person name="Spring S."/>
            <person name="Riedel T."/>
            <person name="Sproer C."/>
            <person name="Yan S."/>
            <person name="Harder J."/>
            <person name="Fuchs B.M."/>
        </authorList>
    </citation>
    <scope>NUCLEOTIDE SEQUENCE [LARGE SCALE GENOMIC DNA]</scope>
    <source>
        <strain evidence="4">NOR51-B</strain>
    </source>
</reference>
<organism evidence="3 4">
    <name type="scientific">Luminiphilus syltensis NOR5-1B</name>
    <dbReference type="NCBI Taxonomy" id="565045"/>
    <lineage>
        <taxon>Bacteria</taxon>
        <taxon>Pseudomonadati</taxon>
        <taxon>Pseudomonadota</taxon>
        <taxon>Gammaproteobacteria</taxon>
        <taxon>Cellvibrionales</taxon>
        <taxon>Halieaceae</taxon>
        <taxon>Luminiphilus</taxon>
    </lineage>
</organism>
<dbReference type="STRING" id="565045.NOR51B_2271"/>
<feature type="compositionally biased region" description="Basic and acidic residues" evidence="1">
    <location>
        <begin position="218"/>
        <end position="228"/>
    </location>
</feature>
<dbReference type="eggNOG" id="COG3268">
    <property type="taxonomic scope" value="Bacteria"/>
</dbReference>
<evidence type="ECO:0000256" key="1">
    <source>
        <dbReference type="SAM" id="MobiDB-lite"/>
    </source>
</evidence>
<evidence type="ECO:0000259" key="2">
    <source>
        <dbReference type="Pfam" id="PF03435"/>
    </source>
</evidence>
<evidence type="ECO:0000313" key="4">
    <source>
        <dbReference type="Proteomes" id="UP000004699"/>
    </source>
</evidence>
<dbReference type="InterPro" id="IPR036291">
    <property type="entry name" value="NAD(P)-bd_dom_sf"/>
</dbReference>
<dbReference type="OrthoDB" id="4420885at2"/>
<dbReference type="GO" id="GO:0009247">
    <property type="term" value="P:glycolipid biosynthetic process"/>
    <property type="evidence" value="ECO:0007669"/>
    <property type="project" value="TreeGrafter"/>
</dbReference>
<feature type="domain" description="Saccharopine dehydrogenase NADP binding" evidence="2">
    <location>
        <begin position="11"/>
        <end position="135"/>
    </location>
</feature>
<dbReference type="Pfam" id="PF03435">
    <property type="entry name" value="Sacchrp_dh_NADP"/>
    <property type="match status" value="1"/>
</dbReference>
<accession>B8KSZ9</accession>
<gene>
    <name evidence="3" type="primary">lys1</name>
    <name evidence="3" type="ORF">NOR51B_2271</name>
</gene>
<protein>
    <submittedName>
        <fullName evidence="3">Saccharopine dehydrogenase</fullName>
        <ecNumber evidence="3">1.5.1.7</ecNumber>
    </submittedName>
</protein>
<dbReference type="SUPFAM" id="SSF51735">
    <property type="entry name" value="NAD(P)-binding Rossmann-fold domains"/>
    <property type="match status" value="1"/>
</dbReference>
<dbReference type="PANTHER" id="PTHR12286:SF5">
    <property type="entry name" value="SACCHAROPINE DEHYDROGENASE-LIKE OXIDOREDUCTASE"/>
    <property type="match status" value="1"/>
</dbReference>
<dbReference type="PANTHER" id="PTHR12286">
    <property type="entry name" value="SACCHAROPINE DEHYDROGENASE-LIKE OXIDOREDUCTASE"/>
    <property type="match status" value="1"/>
</dbReference>
<dbReference type="EC" id="1.5.1.7" evidence="3"/>
<dbReference type="AlphaFoldDB" id="B8KSZ9"/>
<dbReference type="HOGENOM" id="CLU_031002_0_2_6"/>
<keyword evidence="3" id="KW-0560">Oxidoreductase</keyword>
<dbReference type="InterPro" id="IPR051276">
    <property type="entry name" value="Saccharopine_DH-like_oxidrdct"/>
</dbReference>
<dbReference type="RefSeq" id="WP_009021065.1">
    <property type="nucleotide sequence ID" value="NZ_DS999411.1"/>
</dbReference>
<sequence length="404" mass="43515">MAANQQRKFDIVLFGATGFTGGLVAEYLSHQDETVSWAIAGRSKEKLETVRNALGLKDLPLIVADSGDPSAMRELADSTRVICTTVGPYALYGSELVKACAEMGTHYCDLCGEVPWMAQLFAPLNAAAQQSGARIVHCCGFDSIPSDLSVMVAQQTMYERHGVHARAIRGRMGRSKGTASGGTVASMMNVMDQAKTDTSARKAVRDPYSLYPPGAKPGPDRSDQMTPRWDDKFDSWTGPFVMAMINARIVRRSNALAGFPYGEDFQYDEAQLCKTRGRAVILASALGAFFAAASFKPARGLLERFLPAPGEGPGPKARETGFFEFFAHAQHPEDPEKDVRIKVFGKRDPGYGATSRMLAQAALCLANDESPVGGGVWTPATALGNNFVRRLAGVNVTFEAVDLA</sequence>
<dbReference type="GO" id="GO:0004754">
    <property type="term" value="F:saccharopine dehydrogenase (NAD+, L-lysine-forming) activity"/>
    <property type="evidence" value="ECO:0007669"/>
    <property type="project" value="UniProtKB-EC"/>
</dbReference>
<dbReference type="Proteomes" id="UP000004699">
    <property type="component" value="Unassembled WGS sequence"/>
</dbReference>
<evidence type="ECO:0000313" key="3">
    <source>
        <dbReference type="EMBL" id="EED36321.1"/>
    </source>
</evidence>
<dbReference type="EMBL" id="DS999411">
    <property type="protein sequence ID" value="EED36321.1"/>
    <property type="molecule type" value="Genomic_DNA"/>
</dbReference>